<feature type="domain" description="SHSP" evidence="5">
    <location>
        <begin position="61"/>
        <end position="257"/>
    </location>
</feature>
<dbReference type="SUPFAM" id="SSF49764">
    <property type="entry name" value="HSP20-like chaperones"/>
    <property type="match status" value="1"/>
</dbReference>
<feature type="region of interest" description="Disordered" evidence="4">
    <location>
        <begin position="111"/>
        <end position="196"/>
    </location>
</feature>
<dbReference type="KEGG" id="cthr:CTHT_0021290"/>
<dbReference type="eggNOG" id="KOG0710">
    <property type="taxonomic scope" value="Eukaryota"/>
</dbReference>
<dbReference type="PANTHER" id="PTHR11527">
    <property type="entry name" value="HEAT-SHOCK PROTEIN 20 FAMILY MEMBER"/>
    <property type="match status" value="1"/>
</dbReference>
<dbReference type="InterPro" id="IPR002068">
    <property type="entry name" value="A-crystallin/Hsp20_dom"/>
</dbReference>
<evidence type="ECO:0000256" key="1">
    <source>
        <dbReference type="ARBA" id="ARBA00023016"/>
    </source>
</evidence>
<evidence type="ECO:0000256" key="2">
    <source>
        <dbReference type="PROSITE-ProRule" id="PRU00285"/>
    </source>
</evidence>
<organism evidence="7">
    <name type="scientific">Chaetomium thermophilum (strain DSM 1495 / CBS 144.50 / IMI 039719)</name>
    <name type="common">Thermochaetoides thermophila</name>
    <dbReference type="NCBI Taxonomy" id="759272"/>
    <lineage>
        <taxon>Eukaryota</taxon>
        <taxon>Fungi</taxon>
        <taxon>Dikarya</taxon>
        <taxon>Ascomycota</taxon>
        <taxon>Pezizomycotina</taxon>
        <taxon>Sordariomycetes</taxon>
        <taxon>Sordariomycetidae</taxon>
        <taxon>Sordariales</taxon>
        <taxon>Chaetomiaceae</taxon>
        <taxon>Thermochaetoides</taxon>
    </lineage>
</organism>
<keyword evidence="7" id="KW-1185">Reference proteome</keyword>
<dbReference type="InterPro" id="IPR008978">
    <property type="entry name" value="HSP20-like_chaperone"/>
</dbReference>
<dbReference type="Gene3D" id="2.60.40.790">
    <property type="match status" value="1"/>
</dbReference>
<comment type="similarity">
    <text evidence="2 3">Belongs to the small heat shock protein (HSP20) family.</text>
</comment>
<dbReference type="Pfam" id="PF00011">
    <property type="entry name" value="HSP20"/>
    <property type="match status" value="1"/>
</dbReference>
<dbReference type="STRING" id="759272.G0S8C8"/>
<feature type="compositionally biased region" description="Basic and acidic residues" evidence="4">
    <location>
        <begin position="180"/>
        <end position="195"/>
    </location>
</feature>
<dbReference type="OMA" id="RSAMSHW"/>
<name>G0S8C8_CHATD</name>
<reference evidence="6 7" key="1">
    <citation type="journal article" date="2011" name="Cell">
        <title>Insight into structure and assembly of the nuclear pore complex by utilizing the genome of a eukaryotic thermophile.</title>
        <authorList>
            <person name="Amlacher S."/>
            <person name="Sarges P."/>
            <person name="Flemming D."/>
            <person name="van Noort V."/>
            <person name="Kunze R."/>
            <person name="Devos D.P."/>
            <person name="Arumugam M."/>
            <person name="Bork P."/>
            <person name="Hurt E."/>
        </authorList>
    </citation>
    <scope>NUCLEOTIDE SEQUENCE [LARGE SCALE GENOMIC DNA]</scope>
    <source>
        <strain evidence="7">DSM 1495 / CBS 144.50 / IMI 039719</strain>
    </source>
</reference>
<dbReference type="Proteomes" id="UP000008066">
    <property type="component" value="Unassembled WGS sequence"/>
</dbReference>
<dbReference type="PROSITE" id="PS01031">
    <property type="entry name" value="SHSP"/>
    <property type="match status" value="1"/>
</dbReference>
<dbReference type="InterPro" id="IPR031107">
    <property type="entry name" value="Small_HSP"/>
</dbReference>
<protein>
    <submittedName>
        <fullName evidence="6">Putative heat shock protein</fullName>
    </submittedName>
</protein>
<keyword evidence="1 6" id="KW-0346">Stress response</keyword>
<dbReference type="CDD" id="cd06464">
    <property type="entry name" value="ACD_sHsps-like"/>
    <property type="match status" value="1"/>
</dbReference>
<dbReference type="HOGENOM" id="CLU_046737_1_1_1"/>
<evidence type="ECO:0000256" key="3">
    <source>
        <dbReference type="RuleBase" id="RU003616"/>
    </source>
</evidence>
<dbReference type="OrthoDB" id="1431247at2759"/>
<proteinExistence type="inferred from homology"/>
<dbReference type="RefSeq" id="XP_006692599.1">
    <property type="nucleotide sequence ID" value="XM_006692536.1"/>
</dbReference>
<gene>
    <name evidence="6" type="ORF">CTHT_0021290</name>
</gene>
<dbReference type="EMBL" id="GL988041">
    <property type="protein sequence ID" value="EGS20303.1"/>
    <property type="molecule type" value="Genomic_DNA"/>
</dbReference>
<sequence length="257" mass="28986">MMSIFPATFYDYTPAVEASFTPLFRLLDDFDAYTRQMQRAAAPNCCPRHLMRSPRHNHTNNAVTTFNPRFDVCETETAYELHGELPGLERENVSIEFVDPQTLVVKGRIERGYEEGSPEGEEETNDTKSGNTAAQEMETPRRNSFQATVEDDPEDPHHTPAPSPKTVPADAAPSEGNNAEPKEEKAVVKKSDSKRAVQKHNGTRYWLWERSVGEFQRVFAFPERLDHDGVTARLENGVLSVNVPKAKKAGKRKIEIQ</sequence>
<dbReference type="GeneID" id="18256167"/>
<evidence type="ECO:0000256" key="4">
    <source>
        <dbReference type="SAM" id="MobiDB-lite"/>
    </source>
</evidence>
<dbReference type="AlphaFoldDB" id="G0S8C8"/>
<accession>G0S8C8</accession>
<evidence type="ECO:0000313" key="6">
    <source>
        <dbReference type="EMBL" id="EGS20303.1"/>
    </source>
</evidence>
<evidence type="ECO:0000259" key="5">
    <source>
        <dbReference type="PROSITE" id="PS01031"/>
    </source>
</evidence>
<evidence type="ECO:0000313" key="7">
    <source>
        <dbReference type="Proteomes" id="UP000008066"/>
    </source>
</evidence>